<comment type="caution">
    <text evidence="2">The sequence shown here is derived from an EMBL/GenBank/DDBJ whole genome shotgun (WGS) entry which is preliminary data.</text>
</comment>
<keyword evidence="1" id="KW-1133">Transmembrane helix</keyword>
<evidence type="ECO:0000256" key="1">
    <source>
        <dbReference type="SAM" id="Phobius"/>
    </source>
</evidence>
<dbReference type="PANTHER" id="PTHR23021:SF11">
    <property type="entry name" value="SERPENTINE RECEPTOR, CLASS T"/>
    <property type="match status" value="1"/>
</dbReference>
<evidence type="ECO:0000313" key="3">
    <source>
        <dbReference type="Proteomes" id="UP001201812"/>
    </source>
</evidence>
<feature type="transmembrane region" description="Helical" evidence="1">
    <location>
        <begin position="240"/>
        <end position="263"/>
    </location>
</feature>
<feature type="transmembrane region" description="Helical" evidence="1">
    <location>
        <begin position="173"/>
        <end position="192"/>
    </location>
</feature>
<reference evidence="2" key="1">
    <citation type="submission" date="2022-01" db="EMBL/GenBank/DDBJ databases">
        <title>Genome Sequence Resource for Two Populations of Ditylenchus destructor, the Migratory Endoparasitic Phytonematode.</title>
        <authorList>
            <person name="Zhang H."/>
            <person name="Lin R."/>
            <person name="Xie B."/>
        </authorList>
    </citation>
    <scope>NUCLEOTIDE SEQUENCE</scope>
    <source>
        <strain evidence="2">BazhouSP</strain>
    </source>
</reference>
<keyword evidence="1" id="KW-0472">Membrane</keyword>
<proteinExistence type="predicted"/>
<dbReference type="Pfam" id="PF10321">
    <property type="entry name" value="7TM_GPCR_Srt"/>
    <property type="match status" value="1"/>
</dbReference>
<dbReference type="InterPro" id="IPR019425">
    <property type="entry name" value="7TM_GPCR_serpentine_rcpt_Srt"/>
</dbReference>
<gene>
    <name evidence="2" type="ORF">DdX_19304</name>
</gene>
<accession>A0AAD4QX92</accession>
<feature type="transmembrane region" description="Helical" evidence="1">
    <location>
        <begin position="37"/>
        <end position="66"/>
    </location>
</feature>
<dbReference type="Proteomes" id="UP001201812">
    <property type="component" value="Unassembled WGS sequence"/>
</dbReference>
<feature type="transmembrane region" description="Helical" evidence="1">
    <location>
        <begin position="212"/>
        <end position="234"/>
    </location>
</feature>
<dbReference type="EMBL" id="JAKKPZ010000360">
    <property type="protein sequence ID" value="KAI1695952.1"/>
    <property type="molecule type" value="Genomic_DNA"/>
</dbReference>
<protein>
    <submittedName>
        <fullName evidence="2">Serpentine type 7TM GPCR chemoreceptor srt domain-containing protein</fullName>
    </submittedName>
</protein>
<feature type="transmembrane region" description="Helical" evidence="1">
    <location>
        <begin position="117"/>
        <end position="140"/>
    </location>
</feature>
<name>A0AAD4QX92_9BILA</name>
<dbReference type="SUPFAM" id="SSF81321">
    <property type="entry name" value="Family A G protein-coupled receptor-like"/>
    <property type="match status" value="1"/>
</dbReference>
<dbReference type="Gene3D" id="1.20.1070.10">
    <property type="entry name" value="Rhodopsin 7-helix transmembrane proteins"/>
    <property type="match status" value="1"/>
</dbReference>
<dbReference type="PANTHER" id="PTHR23021">
    <property type="entry name" value="SERPENTINE RECEPTOR, CLASS T"/>
    <property type="match status" value="1"/>
</dbReference>
<sequence>MGAWRRNSFDQKSCFKILYIPCLISMYKHLEVPCYRLLFYLSLIDCAILWMLGFLHGTLAIIGAVFCSYPKLIYICGAIISGLWIAESVAQISLSVNRCLAIAARRHEDLFFRGKRVLIWIVFSTICGLLWAFFIQPVLFNGVYFTWLFNPYQGYRLDSSGTYHNVIHTTWDMGVAISIPLIYMVFVAALHVKAKRFGKTQKIVSRKQKMMLLQVFIISMLNFVACSVYGSMMYAVPSPILVHFAQFCWLNIHGFPPVIYLTLNKTIQDDTNLWLNSLSRKLPEFTCLKKIRTTTQTISIARSQSSSYL</sequence>
<feature type="transmembrane region" description="Helical" evidence="1">
    <location>
        <begin position="72"/>
        <end position="96"/>
    </location>
</feature>
<dbReference type="AlphaFoldDB" id="A0AAD4QX92"/>
<organism evidence="2 3">
    <name type="scientific">Ditylenchus destructor</name>
    <dbReference type="NCBI Taxonomy" id="166010"/>
    <lineage>
        <taxon>Eukaryota</taxon>
        <taxon>Metazoa</taxon>
        <taxon>Ecdysozoa</taxon>
        <taxon>Nematoda</taxon>
        <taxon>Chromadorea</taxon>
        <taxon>Rhabditida</taxon>
        <taxon>Tylenchina</taxon>
        <taxon>Tylenchomorpha</taxon>
        <taxon>Sphaerularioidea</taxon>
        <taxon>Anguinidae</taxon>
        <taxon>Anguininae</taxon>
        <taxon>Ditylenchus</taxon>
    </lineage>
</organism>
<keyword evidence="1" id="KW-0812">Transmembrane</keyword>
<evidence type="ECO:0000313" key="2">
    <source>
        <dbReference type="EMBL" id="KAI1695952.1"/>
    </source>
</evidence>
<keyword evidence="3" id="KW-1185">Reference proteome</keyword>